<keyword evidence="2" id="KW-1185">Reference proteome</keyword>
<sequence length="16" mass="2043">MNFLHYLRPVKFHLID</sequence>
<evidence type="ECO:0000313" key="2">
    <source>
        <dbReference type="Proteomes" id="UP000194236"/>
    </source>
</evidence>
<gene>
    <name evidence="1" type="ORF">BLA29_015262</name>
</gene>
<organism evidence="1 2">
    <name type="scientific">Euroglyphus maynei</name>
    <name type="common">Mayne's house dust mite</name>
    <dbReference type="NCBI Taxonomy" id="6958"/>
    <lineage>
        <taxon>Eukaryota</taxon>
        <taxon>Metazoa</taxon>
        <taxon>Ecdysozoa</taxon>
        <taxon>Arthropoda</taxon>
        <taxon>Chelicerata</taxon>
        <taxon>Arachnida</taxon>
        <taxon>Acari</taxon>
        <taxon>Acariformes</taxon>
        <taxon>Sarcoptiformes</taxon>
        <taxon>Astigmata</taxon>
        <taxon>Psoroptidia</taxon>
        <taxon>Analgoidea</taxon>
        <taxon>Pyroglyphidae</taxon>
        <taxon>Pyroglyphinae</taxon>
        <taxon>Euroglyphus</taxon>
    </lineage>
</organism>
<dbReference type="AlphaFoldDB" id="A0A1Y3B8R9"/>
<name>A0A1Y3B8R9_EURMA</name>
<reference evidence="1 2" key="1">
    <citation type="submission" date="2017-03" db="EMBL/GenBank/DDBJ databases">
        <title>Genome Survey of Euroglyphus maynei.</title>
        <authorList>
            <person name="Arlian L.G."/>
            <person name="Morgan M.S."/>
            <person name="Rider S.D."/>
        </authorList>
    </citation>
    <scope>NUCLEOTIDE SEQUENCE [LARGE SCALE GENOMIC DNA]</scope>
    <source>
        <strain evidence="1">Arlian Lab</strain>
        <tissue evidence="1">Whole body</tissue>
    </source>
</reference>
<accession>A0A1Y3B8R9</accession>
<comment type="caution">
    <text evidence="1">The sequence shown here is derived from an EMBL/GenBank/DDBJ whole genome shotgun (WGS) entry which is preliminary data.</text>
</comment>
<protein>
    <submittedName>
        <fullName evidence="1">Uncharacterized protein</fullName>
    </submittedName>
</protein>
<proteinExistence type="predicted"/>
<dbReference type="EMBL" id="MUJZ01036717">
    <property type="protein sequence ID" value="OTF76597.1"/>
    <property type="molecule type" value="Genomic_DNA"/>
</dbReference>
<evidence type="ECO:0000313" key="1">
    <source>
        <dbReference type="EMBL" id="OTF76597.1"/>
    </source>
</evidence>
<dbReference type="Proteomes" id="UP000194236">
    <property type="component" value="Unassembled WGS sequence"/>
</dbReference>